<evidence type="ECO:0000313" key="3">
    <source>
        <dbReference type="EMBL" id="CAL5090161.1"/>
    </source>
</evidence>
<evidence type="ECO:0000256" key="1">
    <source>
        <dbReference type="SAM" id="MobiDB-lite"/>
    </source>
</evidence>
<dbReference type="EMBL" id="OZ075118">
    <property type="protein sequence ID" value="CAL5090161.1"/>
    <property type="molecule type" value="Genomic_DNA"/>
</dbReference>
<feature type="compositionally biased region" description="Basic and acidic residues" evidence="1">
    <location>
        <begin position="56"/>
        <end position="77"/>
    </location>
</feature>
<protein>
    <submittedName>
        <fullName evidence="3">Uncharacterized protein</fullName>
    </submittedName>
</protein>
<organism evidence="3 4">
    <name type="scientific">Urochloa decumbens</name>
    <dbReference type="NCBI Taxonomy" id="240449"/>
    <lineage>
        <taxon>Eukaryota</taxon>
        <taxon>Viridiplantae</taxon>
        <taxon>Streptophyta</taxon>
        <taxon>Embryophyta</taxon>
        <taxon>Tracheophyta</taxon>
        <taxon>Spermatophyta</taxon>
        <taxon>Magnoliopsida</taxon>
        <taxon>Liliopsida</taxon>
        <taxon>Poales</taxon>
        <taxon>Poaceae</taxon>
        <taxon>PACMAD clade</taxon>
        <taxon>Panicoideae</taxon>
        <taxon>Panicodae</taxon>
        <taxon>Paniceae</taxon>
        <taxon>Melinidinae</taxon>
        <taxon>Urochloa</taxon>
    </lineage>
</organism>
<feature type="region of interest" description="Disordered" evidence="1">
    <location>
        <begin position="34"/>
        <end position="95"/>
    </location>
</feature>
<sequence>MLMLVVVRGSSGPLAAAVLRRQAMGTVAKGAARAAVHGSRSPTNTAVEGREEAEEAIERGKEEKQKMREQVEAKVDDAQIGSSNPAPPRHSKSDK</sequence>
<proteinExistence type="predicted"/>
<evidence type="ECO:0000313" key="2">
    <source>
        <dbReference type="EMBL" id="CAL5080049.1"/>
    </source>
</evidence>
<reference evidence="3 4" key="2">
    <citation type="submission" date="2024-10" db="EMBL/GenBank/DDBJ databases">
        <authorList>
            <person name="Ryan C."/>
        </authorList>
    </citation>
    <scope>NUCLEOTIDE SEQUENCE [LARGE SCALE GENOMIC DNA]</scope>
</reference>
<name>A0ABC9GBW6_9POAL</name>
<reference evidence="4" key="1">
    <citation type="submission" date="2024-06" db="EMBL/GenBank/DDBJ databases">
        <authorList>
            <person name="Ryan C."/>
        </authorList>
    </citation>
    <scope>NUCLEOTIDE SEQUENCE [LARGE SCALE GENOMIC DNA]</scope>
</reference>
<gene>
    <name evidence="2" type="ORF">URODEC1_LOCUS107927</name>
    <name evidence="3" type="ORF">URODEC1_LOCUS113740</name>
</gene>
<dbReference type="Proteomes" id="UP001497457">
    <property type="component" value="Chromosome 8b"/>
</dbReference>
<accession>A0ABC9GBW6</accession>
<dbReference type="Proteomes" id="UP001497457">
    <property type="component" value="Chromosome 7b"/>
</dbReference>
<evidence type="ECO:0000313" key="4">
    <source>
        <dbReference type="Proteomes" id="UP001497457"/>
    </source>
</evidence>
<keyword evidence="4" id="KW-1185">Reference proteome</keyword>
<dbReference type="AlphaFoldDB" id="A0ABC9GBW6"/>
<dbReference type="EMBL" id="OZ075117">
    <property type="protein sequence ID" value="CAL5080049.1"/>
    <property type="molecule type" value="Genomic_DNA"/>
</dbReference>